<name>A0A9P6PKB8_9FUNG</name>
<reference evidence="2" key="1">
    <citation type="journal article" date="2020" name="Fungal Divers.">
        <title>Resolving the Mortierellaceae phylogeny through synthesis of multi-gene phylogenetics and phylogenomics.</title>
        <authorList>
            <person name="Vandepol N."/>
            <person name="Liber J."/>
            <person name="Desiro A."/>
            <person name="Na H."/>
            <person name="Kennedy M."/>
            <person name="Barry K."/>
            <person name="Grigoriev I.V."/>
            <person name="Miller A.N."/>
            <person name="O'Donnell K."/>
            <person name="Stajich J.E."/>
            <person name="Bonito G."/>
        </authorList>
    </citation>
    <scope>NUCLEOTIDE SEQUENCE</scope>
    <source>
        <strain evidence="2">KOD948</strain>
    </source>
</reference>
<evidence type="ECO:0000256" key="1">
    <source>
        <dbReference type="SAM" id="MobiDB-lite"/>
    </source>
</evidence>
<feature type="compositionally biased region" description="Polar residues" evidence="1">
    <location>
        <begin position="84"/>
        <end position="93"/>
    </location>
</feature>
<comment type="caution">
    <text evidence="2">The sequence shown here is derived from an EMBL/GenBank/DDBJ whole genome shotgun (WGS) entry which is preliminary data.</text>
</comment>
<accession>A0A9P6PKB8</accession>
<gene>
    <name evidence="2" type="ORF">BG011_001303</name>
</gene>
<dbReference type="EMBL" id="JAAAJA010001326">
    <property type="protein sequence ID" value="KAG0247554.1"/>
    <property type="molecule type" value="Genomic_DNA"/>
</dbReference>
<feature type="region of interest" description="Disordered" evidence="1">
    <location>
        <begin position="69"/>
        <end position="106"/>
    </location>
</feature>
<dbReference type="OrthoDB" id="10693578at2759"/>
<keyword evidence="3" id="KW-1185">Reference proteome</keyword>
<dbReference type="Proteomes" id="UP000726737">
    <property type="component" value="Unassembled WGS sequence"/>
</dbReference>
<sequence length="147" mass="15776">MWHTFQRGLNASGALLDGVHGLSDSNKRLLVQLGATGEVARAASFRDVAKKMTTVVSAASRLKTLSVSTQATSISDNRNPELNPHTTSINSRRSTPEDEPGPTDTVSTLISTQLDSNELAAVCQVTCGNCKTTQLLNMNFTTWQKLA</sequence>
<protein>
    <submittedName>
        <fullName evidence="2">Uncharacterized protein</fullName>
    </submittedName>
</protein>
<dbReference type="AlphaFoldDB" id="A0A9P6PKB8"/>
<evidence type="ECO:0000313" key="3">
    <source>
        <dbReference type="Proteomes" id="UP000726737"/>
    </source>
</evidence>
<evidence type="ECO:0000313" key="2">
    <source>
        <dbReference type="EMBL" id="KAG0247554.1"/>
    </source>
</evidence>
<organism evidence="2 3">
    <name type="scientific">Mortierella polycephala</name>
    <dbReference type="NCBI Taxonomy" id="41804"/>
    <lineage>
        <taxon>Eukaryota</taxon>
        <taxon>Fungi</taxon>
        <taxon>Fungi incertae sedis</taxon>
        <taxon>Mucoromycota</taxon>
        <taxon>Mortierellomycotina</taxon>
        <taxon>Mortierellomycetes</taxon>
        <taxon>Mortierellales</taxon>
        <taxon>Mortierellaceae</taxon>
        <taxon>Mortierella</taxon>
    </lineage>
</organism>
<proteinExistence type="predicted"/>